<dbReference type="Proteomes" id="UP000030753">
    <property type="component" value="Unassembled WGS sequence"/>
</dbReference>
<evidence type="ECO:0000313" key="1">
    <source>
        <dbReference type="EMBL" id="EWY92562.1"/>
    </source>
</evidence>
<reference evidence="1 2" key="1">
    <citation type="submission" date="2011-06" db="EMBL/GenBank/DDBJ databases">
        <title>The Genome Sequence of Fusarium oxysporum FOSC 3-a.</title>
        <authorList>
            <consortium name="The Broad Institute Genome Sequencing Platform"/>
            <person name="Ma L.-J."/>
            <person name="Gale L.R."/>
            <person name="Schwartz D.C."/>
            <person name="Zhou S."/>
            <person name="Corby-Kistler H."/>
            <person name="Young S.K."/>
            <person name="Zeng Q."/>
            <person name="Gargeya S."/>
            <person name="Fitzgerald M."/>
            <person name="Haas B."/>
            <person name="Abouelleil A."/>
            <person name="Alvarado L."/>
            <person name="Arachchi H.M."/>
            <person name="Berlin A."/>
            <person name="Brown A."/>
            <person name="Chapman S.B."/>
            <person name="Chen Z."/>
            <person name="Dunbar C."/>
            <person name="Freedman E."/>
            <person name="Gearin G."/>
            <person name="Gellesch M."/>
            <person name="Goldberg J."/>
            <person name="Griggs A."/>
            <person name="Gujja S."/>
            <person name="Heiman D."/>
            <person name="Howarth C."/>
            <person name="Larson L."/>
            <person name="Lui A."/>
            <person name="MacDonald P.J.P."/>
            <person name="Mehta T."/>
            <person name="Montmayeur A."/>
            <person name="Murphy C."/>
            <person name="Neiman D."/>
            <person name="Pearson M."/>
            <person name="Priest M."/>
            <person name="Roberts A."/>
            <person name="Saif S."/>
            <person name="Shea T."/>
            <person name="Shenoy N."/>
            <person name="Sisk P."/>
            <person name="Stolte C."/>
            <person name="Sykes S."/>
            <person name="Wortman J."/>
            <person name="Nusbaum C."/>
            <person name="Birren B."/>
        </authorList>
    </citation>
    <scope>NUCLEOTIDE SEQUENCE [LARGE SCALE GENOMIC DNA]</scope>
    <source>
        <strain evidence="2">FOSC 3-a</strain>
    </source>
</reference>
<dbReference type="AlphaFoldDB" id="W9ID48"/>
<sequence>MIHVSVNSFPSSQPHGQGMFEDAIPHGWYKLSRESVISR</sequence>
<evidence type="ECO:0000313" key="2">
    <source>
        <dbReference type="Proteomes" id="UP000030753"/>
    </source>
</evidence>
<accession>W9ID48</accession>
<proteinExistence type="predicted"/>
<dbReference type="HOGENOM" id="CLU_3320052_0_0_1"/>
<organism evidence="1 2">
    <name type="scientific">Fusarium oxysporum NRRL 32931</name>
    <dbReference type="NCBI Taxonomy" id="660029"/>
    <lineage>
        <taxon>Eukaryota</taxon>
        <taxon>Fungi</taxon>
        <taxon>Dikarya</taxon>
        <taxon>Ascomycota</taxon>
        <taxon>Pezizomycotina</taxon>
        <taxon>Sordariomycetes</taxon>
        <taxon>Hypocreomycetidae</taxon>
        <taxon>Hypocreales</taxon>
        <taxon>Nectriaceae</taxon>
        <taxon>Fusarium</taxon>
        <taxon>Fusarium oxysporum species complex</taxon>
    </lineage>
</organism>
<dbReference type="EMBL" id="JH717842">
    <property type="protein sequence ID" value="EWY92562.1"/>
    <property type="molecule type" value="Genomic_DNA"/>
</dbReference>
<name>W9ID48_FUSOX</name>
<protein>
    <submittedName>
        <fullName evidence="1">Uncharacterized protein</fullName>
    </submittedName>
</protein>
<gene>
    <name evidence="1" type="ORF">FOYG_06101</name>
</gene>